<evidence type="ECO:0000313" key="1">
    <source>
        <dbReference type="EMBL" id="PNX87309.1"/>
    </source>
</evidence>
<evidence type="ECO:0000313" key="2">
    <source>
        <dbReference type="Proteomes" id="UP000236291"/>
    </source>
</evidence>
<proteinExistence type="predicted"/>
<sequence>MEADYIGLLLMASAGYDPRPVPKIYENIEKDANSRVLVSGHIVSAQPLFIGFTWLFLGGSSQFALFLSSLCPTICT</sequence>
<dbReference type="Proteomes" id="UP000236291">
    <property type="component" value="Unassembled WGS sequence"/>
</dbReference>
<name>A0A2K3M967_TRIPR</name>
<reference evidence="1 2" key="1">
    <citation type="journal article" date="2014" name="Am. J. Bot.">
        <title>Genome assembly and annotation for red clover (Trifolium pratense; Fabaceae).</title>
        <authorList>
            <person name="Istvanek J."/>
            <person name="Jaros M."/>
            <person name="Krenek A."/>
            <person name="Repkova J."/>
        </authorList>
    </citation>
    <scope>NUCLEOTIDE SEQUENCE [LARGE SCALE GENOMIC DNA]</scope>
    <source>
        <strain evidence="2">cv. Tatra</strain>
        <tissue evidence="1">Young leaves</tissue>
    </source>
</reference>
<dbReference type="EMBL" id="ASHM01053522">
    <property type="protein sequence ID" value="PNX87309.1"/>
    <property type="molecule type" value="Genomic_DNA"/>
</dbReference>
<feature type="non-terminal residue" evidence="1">
    <location>
        <position position="76"/>
    </location>
</feature>
<accession>A0A2K3M967</accession>
<dbReference type="AlphaFoldDB" id="A0A2K3M967"/>
<organism evidence="1 2">
    <name type="scientific">Trifolium pratense</name>
    <name type="common">Red clover</name>
    <dbReference type="NCBI Taxonomy" id="57577"/>
    <lineage>
        <taxon>Eukaryota</taxon>
        <taxon>Viridiplantae</taxon>
        <taxon>Streptophyta</taxon>
        <taxon>Embryophyta</taxon>
        <taxon>Tracheophyta</taxon>
        <taxon>Spermatophyta</taxon>
        <taxon>Magnoliopsida</taxon>
        <taxon>eudicotyledons</taxon>
        <taxon>Gunneridae</taxon>
        <taxon>Pentapetalae</taxon>
        <taxon>rosids</taxon>
        <taxon>fabids</taxon>
        <taxon>Fabales</taxon>
        <taxon>Fabaceae</taxon>
        <taxon>Papilionoideae</taxon>
        <taxon>50 kb inversion clade</taxon>
        <taxon>NPAAA clade</taxon>
        <taxon>Hologalegina</taxon>
        <taxon>IRL clade</taxon>
        <taxon>Trifolieae</taxon>
        <taxon>Trifolium</taxon>
    </lineage>
</organism>
<gene>
    <name evidence="1" type="ORF">L195_g043396</name>
</gene>
<comment type="caution">
    <text evidence="1">The sequence shown here is derived from an EMBL/GenBank/DDBJ whole genome shotgun (WGS) entry which is preliminary data.</text>
</comment>
<protein>
    <submittedName>
        <fullName evidence="1">Mitochondrial metalloendopeptidase OMA1</fullName>
    </submittedName>
</protein>
<reference evidence="1 2" key="2">
    <citation type="journal article" date="2017" name="Front. Plant Sci.">
        <title>Gene Classification and Mining of Molecular Markers Useful in Red Clover (Trifolium pratense) Breeding.</title>
        <authorList>
            <person name="Istvanek J."/>
            <person name="Dluhosova J."/>
            <person name="Dluhos P."/>
            <person name="Patkova L."/>
            <person name="Nedelnik J."/>
            <person name="Repkova J."/>
        </authorList>
    </citation>
    <scope>NUCLEOTIDE SEQUENCE [LARGE SCALE GENOMIC DNA]</scope>
    <source>
        <strain evidence="2">cv. Tatra</strain>
        <tissue evidence="1">Young leaves</tissue>
    </source>
</reference>